<dbReference type="STRING" id="1348612.A0A397HFK6"/>
<feature type="compositionally biased region" description="Acidic residues" evidence="8">
    <location>
        <begin position="64"/>
        <end position="77"/>
    </location>
</feature>
<dbReference type="PROSITE" id="PS50082">
    <property type="entry name" value="WD_REPEATS_2"/>
    <property type="match status" value="4"/>
</dbReference>
<keyword evidence="4" id="KW-0677">Repeat</keyword>
<dbReference type="Gene3D" id="1.20.960.50">
    <property type="entry name" value="Cleavage stimulation factor subunit 1, dimerisation domain"/>
    <property type="match status" value="1"/>
</dbReference>
<protein>
    <recommendedName>
        <fullName evidence="6">Cleavage stimulation factor 50 kDa subunit</fullName>
    </recommendedName>
</protein>
<sequence length="419" mass="46243">MNPPTLPTEEVIPLIVSQLCEYGYTQLASVVAEQTDTPVDLTPSSKLSELLYIAKEQDECDEMQPCEIPDEDPDSDESSSPGEDGVYHSKYLTHVDPETRNVPKPAPNYSTWYMTTHRAASTCAIFSGDGKYAATGSADASLKVLDTSKMNSRSDEDRPVIRTLYDHLAGVNDLSFHPNGLVLASCSDDQSIKLFDLSKPGVKRSFRYLQDTHIVRSIAFHPSGDYILAGTDHESVRAYDVKNFQCFTASTVPGDQHKGGITKVRYSTNGSQFATSSMDGSIKIWDAMNGRCITTIENAHDGVPVSSVKFSKTGKYVLSGGRDSIARLWESISGRMVLQYEGAAHKDNTLQTTFTYNEDYVLSSDEVHNTVVCWDSRTGKCLKRWGGHASTIRCIAASPTEPGFISCSDDFRVRYWNLD</sequence>
<dbReference type="InterPro" id="IPR038184">
    <property type="entry name" value="CSTF1_dimer_sf"/>
</dbReference>
<keyword evidence="10" id="KW-1185">Reference proteome</keyword>
<keyword evidence="2 7" id="KW-0853">WD repeat</keyword>
<evidence type="ECO:0000256" key="2">
    <source>
        <dbReference type="ARBA" id="ARBA00022574"/>
    </source>
</evidence>
<name>A0A397HFK6_9GLOM</name>
<evidence type="ECO:0000313" key="10">
    <source>
        <dbReference type="Proteomes" id="UP000266861"/>
    </source>
</evidence>
<evidence type="ECO:0000256" key="7">
    <source>
        <dbReference type="PROSITE-ProRule" id="PRU00221"/>
    </source>
</evidence>
<dbReference type="InterPro" id="IPR044633">
    <property type="entry name" value="CstF1-like"/>
</dbReference>
<accession>A0A397HFK6</accession>
<dbReference type="Gene3D" id="2.130.10.10">
    <property type="entry name" value="YVTN repeat-like/Quinoprotein amine dehydrogenase"/>
    <property type="match status" value="3"/>
</dbReference>
<keyword evidence="5" id="KW-0539">Nucleus</keyword>
<dbReference type="PRINTS" id="PR00320">
    <property type="entry name" value="GPROTEINBRPT"/>
</dbReference>
<comment type="subcellular location">
    <subcellularLocation>
        <location evidence="1">Nucleus</location>
    </subcellularLocation>
</comment>
<dbReference type="PANTHER" id="PTHR44133">
    <property type="entry name" value="CLEAVAGE STIMULATION FACTOR SUBUNIT 1"/>
    <property type="match status" value="1"/>
</dbReference>
<feature type="repeat" description="WD" evidence="7">
    <location>
        <begin position="254"/>
        <end position="295"/>
    </location>
</feature>
<dbReference type="SUPFAM" id="SSF50978">
    <property type="entry name" value="WD40 repeat-like"/>
    <property type="match status" value="1"/>
</dbReference>
<dbReference type="Proteomes" id="UP000266861">
    <property type="component" value="Unassembled WGS sequence"/>
</dbReference>
<dbReference type="InterPro" id="IPR020472">
    <property type="entry name" value="WD40_PAC1"/>
</dbReference>
<evidence type="ECO:0000256" key="5">
    <source>
        <dbReference type="ARBA" id="ARBA00023242"/>
    </source>
</evidence>
<dbReference type="CDD" id="cd00200">
    <property type="entry name" value="WD40"/>
    <property type="match status" value="1"/>
</dbReference>
<dbReference type="GO" id="GO:0005848">
    <property type="term" value="C:mRNA cleavage stimulating factor complex"/>
    <property type="evidence" value="ECO:0007669"/>
    <property type="project" value="InterPro"/>
</dbReference>
<evidence type="ECO:0000313" key="9">
    <source>
        <dbReference type="EMBL" id="RHZ61862.1"/>
    </source>
</evidence>
<evidence type="ECO:0000256" key="8">
    <source>
        <dbReference type="SAM" id="MobiDB-lite"/>
    </source>
</evidence>
<proteinExistence type="predicted"/>
<dbReference type="InterPro" id="IPR036322">
    <property type="entry name" value="WD40_repeat_dom_sf"/>
</dbReference>
<feature type="repeat" description="WD" evidence="7">
    <location>
        <begin position="305"/>
        <end position="339"/>
    </location>
</feature>
<dbReference type="SMART" id="SM00320">
    <property type="entry name" value="WD40"/>
    <property type="match status" value="7"/>
</dbReference>
<evidence type="ECO:0000256" key="6">
    <source>
        <dbReference type="ARBA" id="ARBA00029851"/>
    </source>
</evidence>
<dbReference type="GO" id="GO:0003723">
    <property type="term" value="F:RNA binding"/>
    <property type="evidence" value="ECO:0007669"/>
    <property type="project" value="TreeGrafter"/>
</dbReference>
<dbReference type="Pfam" id="PF00400">
    <property type="entry name" value="WD40"/>
    <property type="match status" value="6"/>
</dbReference>
<comment type="caution">
    <text evidence="9">The sequence shown here is derived from an EMBL/GenBank/DDBJ whole genome shotgun (WGS) entry which is preliminary data.</text>
</comment>
<dbReference type="OrthoDB" id="538223at2759"/>
<feature type="repeat" description="WD" evidence="7">
    <location>
        <begin position="385"/>
        <end position="419"/>
    </location>
</feature>
<evidence type="ECO:0000256" key="4">
    <source>
        <dbReference type="ARBA" id="ARBA00022737"/>
    </source>
</evidence>
<reference evidence="9 10" key="1">
    <citation type="submission" date="2018-08" db="EMBL/GenBank/DDBJ databases">
        <title>Genome and evolution of the arbuscular mycorrhizal fungus Diversispora epigaea (formerly Glomus versiforme) and its bacterial endosymbionts.</title>
        <authorList>
            <person name="Sun X."/>
            <person name="Fei Z."/>
            <person name="Harrison M."/>
        </authorList>
    </citation>
    <scope>NUCLEOTIDE SEQUENCE [LARGE SCALE GENOMIC DNA]</scope>
    <source>
        <strain evidence="9 10">IT104</strain>
    </source>
</reference>
<dbReference type="AlphaFoldDB" id="A0A397HFK6"/>
<gene>
    <name evidence="9" type="ORF">Glove_345g16</name>
</gene>
<dbReference type="InterPro" id="IPR015943">
    <property type="entry name" value="WD40/YVTN_repeat-like_dom_sf"/>
</dbReference>
<dbReference type="EMBL" id="PQFF01000315">
    <property type="protein sequence ID" value="RHZ61862.1"/>
    <property type="molecule type" value="Genomic_DNA"/>
</dbReference>
<evidence type="ECO:0000256" key="3">
    <source>
        <dbReference type="ARBA" id="ARBA00022664"/>
    </source>
</evidence>
<dbReference type="PANTHER" id="PTHR44133:SF2">
    <property type="entry name" value="CLEAVAGE STIMULATION FACTOR SUBUNIT 1"/>
    <property type="match status" value="1"/>
</dbReference>
<dbReference type="InterPro" id="IPR001680">
    <property type="entry name" value="WD40_rpt"/>
</dbReference>
<dbReference type="PROSITE" id="PS50294">
    <property type="entry name" value="WD_REPEATS_REGION"/>
    <property type="match status" value="3"/>
</dbReference>
<dbReference type="GO" id="GO:0031124">
    <property type="term" value="P:mRNA 3'-end processing"/>
    <property type="evidence" value="ECO:0007669"/>
    <property type="project" value="InterPro"/>
</dbReference>
<keyword evidence="3" id="KW-0507">mRNA processing</keyword>
<evidence type="ECO:0000256" key="1">
    <source>
        <dbReference type="ARBA" id="ARBA00004123"/>
    </source>
</evidence>
<feature type="region of interest" description="Disordered" evidence="8">
    <location>
        <begin position="64"/>
        <end position="88"/>
    </location>
</feature>
<feature type="repeat" description="WD" evidence="7">
    <location>
        <begin position="164"/>
        <end position="205"/>
    </location>
</feature>
<organism evidence="9 10">
    <name type="scientific">Diversispora epigaea</name>
    <dbReference type="NCBI Taxonomy" id="1348612"/>
    <lineage>
        <taxon>Eukaryota</taxon>
        <taxon>Fungi</taxon>
        <taxon>Fungi incertae sedis</taxon>
        <taxon>Mucoromycota</taxon>
        <taxon>Glomeromycotina</taxon>
        <taxon>Glomeromycetes</taxon>
        <taxon>Diversisporales</taxon>
        <taxon>Diversisporaceae</taxon>
        <taxon>Diversispora</taxon>
    </lineage>
</organism>